<keyword evidence="1" id="KW-0812">Transmembrane</keyword>
<name>A0AAU8T596_9BURK</name>
<gene>
    <name evidence="2" type="ORF">OI25_6447</name>
</gene>
<protein>
    <recommendedName>
        <fullName evidence="4">Heme exporter protein D</fullName>
    </recommendedName>
</protein>
<dbReference type="KEGG" id="bfn:OI25_6447"/>
<keyword evidence="1" id="KW-0472">Membrane</keyword>
<dbReference type="RefSeq" id="WP_167346807.1">
    <property type="nucleotide sequence ID" value="NZ_CAKZHR010000078.1"/>
</dbReference>
<feature type="transmembrane region" description="Helical" evidence="1">
    <location>
        <begin position="16"/>
        <end position="35"/>
    </location>
</feature>
<dbReference type="AlphaFoldDB" id="A0AAU8T596"/>
<accession>A0AAU8T596</accession>
<sequence>MNSVTGAVAMLGQDPYLTAALAVSFGLLIVEAWRVRGRLRATARDAGAPERADER</sequence>
<proteinExistence type="predicted"/>
<dbReference type="EMBL" id="CP010027">
    <property type="protein sequence ID" value="AJZ61706.1"/>
    <property type="molecule type" value="Genomic_DNA"/>
</dbReference>
<evidence type="ECO:0008006" key="4">
    <source>
        <dbReference type="Google" id="ProtNLM"/>
    </source>
</evidence>
<organism evidence="2 3">
    <name type="scientific">Paraburkholderia fungorum</name>
    <dbReference type="NCBI Taxonomy" id="134537"/>
    <lineage>
        <taxon>Bacteria</taxon>
        <taxon>Pseudomonadati</taxon>
        <taxon>Pseudomonadota</taxon>
        <taxon>Betaproteobacteria</taxon>
        <taxon>Burkholderiales</taxon>
        <taxon>Burkholderiaceae</taxon>
        <taxon>Paraburkholderia</taxon>
    </lineage>
</organism>
<evidence type="ECO:0000313" key="3">
    <source>
        <dbReference type="Proteomes" id="UP000032614"/>
    </source>
</evidence>
<evidence type="ECO:0000256" key="1">
    <source>
        <dbReference type="SAM" id="Phobius"/>
    </source>
</evidence>
<reference evidence="2 3" key="1">
    <citation type="journal article" date="2015" name="Genome Announc.">
        <title>Complete genome sequences for 59 burkholderia isolates, both pathogenic and near neighbor.</title>
        <authorList>
            <person name="Johnson S.L."/>
            <person name="Bishop-Lilly K.A."/>
            <person name="Ladner J.T."/>
            <person name="Daligault H.E."/>
            <person name="Davenport K.W."/>
            <person name="Jaissle J."/>
            <person name="Frey K.G."/>
            <person name="Koroleva G.I."/>
            <person name="Bruce D.C."/>
            <person name="Coyne S.R."/>
            <person name="Broomall S.M."/>
            <person name="Li P.E."/>
            <person name="Teshima H."/>
            <person name="Gibbons H.S."/>
            <person name="Palacios G.F."/>
            <person name="Rosenzweig C.N."/>
            <person name="Redden C.L."/>
            <person name="Xu Y."/>
            <person name="Minogue T.D."/>
            <person name="Chain P.S."/>
        </authorList>
    </citation>
    <scope>NUCLEOTIDE SEQUENCE [LARGE SCALE GENOMIC DNA]</scope>
    <source>
        <strain evidence="2 3">ATCC BAA-463</strain>
    </source>
</reference>
<evidence type="ECO:0000313" key="2">
    <source>
        <dbReference type="EMBL" id="AJZ61706.1"/>
    </source>
</evidence>
<dbReference type="Proteomes" id="UP000032614">
    <property type="component" value="Chromosome 2"/>
</dbReference>
<keyword evidence="1" id="KW-1133">Transmembrane helix</keyword>
<dbReference type="GeneID" id="66521239"/>